<evidence type="ECO:0000313" key="2">
    <source>
        <dbReference type="EMBL" id="WAR12242.1"/>
    </source>
</evidence>
<feature type="compositionally biased region" description="Basic and acidic residues" evidence="1">
    <location>
        <begin position="80"/>
        <end position="98"/>
    </location>
</feature>
<feature type="compositionally biased region" description="Basic and acidic residues" evidence="1">
    <location>
        <begin position="55"/>
        <end position="65"/>
    </location>
</feature>
<keyword evidence="3" id="KW-1185">Reference proteome</keyword>
<feature type="region of interest" description="Disordered" evidence="1">
    <location>
        <begin position="53"/>
        <end position="98"/>
    </location>
</feature>
<dbReference type="Pfam" id="PF15397">
    <property type="entry name" value="DUF4618"/>
    <property type="match status" value="1"/>
</dbReference>
<dbReference type="EMBL" id="CP111019">
    <property type="protein sequence ID" value="WAR12242.1"/>
    <property type="molecule type" value="Genomic_DNA"/>
</dbReference>
<accession>A0ABY7ESU9</accession>
<name>A0ABY7ESU9_MYAAR</name>
<reference evidence="2" key="1">
    <citation type="submission" date="2022-11" db="EMBL/GenBank/DDBJ databases">
        <title>Centuries of genome instability and evolution in soft-shell clam transmissible cancer (bioRxiv).</title>
        <authorList>
            <person name="Hart S.F.M."/>
            <person name="Yonemitsu M.A."/>
            <person name="Giersch R.M."/>
            <person name="Beal B.F."/>
            <person name="Arriagada G."/>
            <person name="Davis B.W."/>
            <person name="Ostrander E.A."/>
            <person name="Goff S.P."/>
            <person name="Metzger M.J."/>
        </authorList>
    </citation>
    <scope>NUCLEOTIDE SEQUENCE</scope>
    <source>
        <strain evidence="2">MELC-2E11</strain>
        <tissue evidence="2">Siphon/mantle</tissue>
    </source>
</reference>
<sequence length="287" mass="34024">MEVSKMAASWGKAATSRIDRSQFENDELLQQLGTQFDVKFTDYDKWTRKTKLRPSVKEAEKERAKRAASAESCRHGQLTYREKKEQAKNQEEEKERSERIKILQGGISTLNSHFNREYARAKQALADTEAKLQERMKVIEREVADLDGRLKVKQEELHVLLNYKEDQEELEHITRTELSKYERERQSVQNTITKQVTEGAIQMMHPSLKDMALQNMVMKKEIELHKKQQEEIQKQNAELEKYVHDLLRDPKTNLRQQMFPEFFLYQEKCTPDMEVVLDIPRQQWLPI</sequence>
<evidence type="ECO:0000313" key="3">
    <source>
        <dbReference type="Proteomes" id="UP001164746"/>
    </source>
</evidence>
<evidence type="ECO:0000256" key="1">
    <source>
        <dbReference type="SAM" id="MobiDB-lite"/>
    </source>
</evidence>
<dbReference type="Proteomes" id="UP001164746">
    <property type="component" value="Chromosome 8"/>
</dbReference>
<organism evidence="2 3">
    <name type="scientific">Mya arenaria</name>
    <name type="common">Soft-shell clam</name>
    <dbReference type="NCBI Taxonomy" id="6604"/>
    <lineage>
        <taxon>Eukaryota</taxon>
        <taxon>Metazoa</taxon>
        <taxon>Spiralia</taxon>
        <taxon>Lophotrochozoa</taxon>
        <taxon>Mollusca</taxon>
        <taxon>Bivalvia</taxon>
        <taxon>Autobranchia</taxon>
        <taxon>Heteroconchia</taxon>
        <taxon>Euheterodonta</taxon>
        <taxon>Imparidentia</taxon>
        <taxon>Neoheterodontei</taxon>
        <taxon>Myida</taxon>
        <taxon>Myoidea</taxon>
        <taxon>Myidae</taxon>
        <taxon>Mya</taxon>
    </lineage>
</organism>
<dbReference type="PANTHER" id="PTHR28574:SF1">
    <property type="entry name" value="RIKEN CDNA 6820408C15 GENE"/>
    <property type="match status" value="1"/>
</dbReference>
<protein>
    <submittedName>
        <fullName evidence="2">Uncharacterized protein</fullName>
    </submittedName>
</protein>
<proteinExistence type="predicted"/>
<dbReference type="InterPro" id="IPR029236">
    <property type="entry name" value="DUF4618"/>
</dbReference>
<gene>
    <name evidence="2" type="ORF">MAR_026422</name>
</gene>
<dbReference type="PANTHER" id="PTHR28574">
    <property type="entry name" value="RIKEN CDNA 6820408C15"/>
    <property type="match status" value="1"/>
</dbReference>